<dbReference type="AlphaFoldDB" id="A0A3B1AYB5"/>
<reference evidence="1" key="1">
    <citation type="submission" date="2018-06" db="EMBL/GenBank/DDBJ databases">
        <authorList>
            <person name="Zhirakovskaya E."/>
        </authorList>
    </citation>
    <scope>NUCLEOTIDE SEQUENCE</scope>
</reference>
<dbReference type="EMBL" id="UOFW01000107">
    <property type="protein sequence ID" value="VAX04734.1"/>
    <property type="molecule type" value="Genomic_DNA"/>
</dbReference>
<sequence length="48" mass="5594">MADETVEALARQLIRRLGRSQAMKICQTNKWFRVLDHIKSVDKSAHIK</sequence>
<name>A0A3B1AYB5_9ZZZZ</name>
<organism evidence="1">
    <name type="scientific">hydrothermal vent metagenome</name>
    <dbReference type="NCBI Taxonomy" id="652676"/>
    <lineage>
        <taxon>unclassified sequences</taxon>
        <taxon>metagenomes</taxon>
        <taxon>ecological metagenomes</taxon>
    </lineage>
</organism>
<evidence type="ECO:0000313" key="1">
    <source>
        <dbReference type="EMBL" id="VAX04734.1"/>
    </source>
</evidence>
<accession>A0A3B1AYB5</accession>
<gene>
    <name evidence="1" type="ORF">MNBD_ALPHA03-512</name>
</gene>
<proteinExistence type="predicted"/>
<protein>
    <submittedName>
        <fullName evidence="1">Uncharacterized protein</fullName>
    </submittedName>
</protein>